<protein>
    <recommendedName>
        <fullName evidence="1">Heterokaryon incompatibility domain-containing protein</fullName>
    </recommendedName>
</protein>
<feature type="domain" description="Heterokaryon incompatibility" evidence="1">
    <location>
        <begin position="18"/>
        <end position="128"/>
    </location>
</feature>
<keyword evidence="3" id="KW-1185">Reference proteome</keyword>
<sequence length="153" mass="17710">MDQKPIYKYKQHYTALSYTKGKALNVTVNPESALRHIRDPRRKRLISADAICVDQSNNEEKNQQVGQMSQVDDHAEHTMIFLGEATKETDIVFGSPKPATPFKEMKRNIPCENVLTQPWFTRVWVFQELIFFSRSVGAMWTATCKVVYHSRCN</sequence>
<organism evidence="2 3">
    <name type="scientific">Lachnellula willkommii</name>
    <dbReference type="NCBI Taxonomy" id="215461"/>
    <lineage>
        <taxon>Eukaryota</taxon>
        <taxon>Fungi</taxon>
        <taxon>Dikarya</taxon>
        <taxon>Ascomycota</taxon>
        <taxon>Pezizomycotina</taxon>
        <taxon>Leotiomycetes</taxon>
        <taxon>Helotiales</taxon>
        <taxon>Lachnaceae</taxon>
        <taxon>Lachnellula</taxon>
    </lineage>
</organism>
<dbReference type="EMBL" id="QGML01001425">
    <property type="protein sequence ID" value="TVY89074.1"/>
    <property type="molecule type" value="Genomic_DNA"/>
</dbReference>
<evidence type="ECO:0000313" key="3">
    <source>
        <dbReference type="Proteomes" id="UP000315522"/>
    </source>
</evidence>
<accession>A0A559M7Y3</accession>
<name>A0A559M7Y3_9HELO</name>
<evidence type="ECO:0000259" key="1">
    <source>
        <dbReference type="Pfam" id="PF06985"/>
    </source>
</evidence>
<dbReference type="PANTHER" id="PTHR24148:SF73">
    <property type="entry name" value="HET DOMAIN PROTEIN (AFU_ORTHOLOGUE AFUA_8G01020)"/>
    <property type="match status" value="1"/>
</dbReference>
<gene>
    <name evidence="2" type="ORF">LAWI1_G004469</name>
</gene>
<reference evidence="2 3" key="1">
    <citation type="submission" date="2018-05" db="EMBL/GenBank/DDBJ databases">
        <title>Genome sequencing and assembly of the regulated plant pathogen Lachnellula willkommii and related sister species for the development of diagnostic species identification markers.</title>
        <authorList>
            <person name="Giroux E."/>
            <person name="Bilodeau G."/>
        </authorList>
    </citation>
    <scope>NUCLEOTIDE SEQUENCE [LARGE SCALE GENOMIC DNA]</scope>
    <source>
        <strain evidence="2 3">CBS 172.35</strain>
    </source>
</reference>
<proteinExistence type="predicted"/>
<dbReference type="InterPro" id="IPR052895">
    <property type="entry name" value="HetReg/Transcr_Mod"/>
</dbReference>
<dbReference type="InterPro" id="IPR010730">
    <property type="entry name" value="HET"/>
</dbReference>
<dbReference type="AlphaFoldDB" id="A0A559M7Y3"/>
<dbReference type="Pfam" id="PF06985">
    <property type="entry name" value="HET"/>
    <property type="match status" value="1"/>
</dbReference>
<dbReference type="Proteomes" id="UP000315522">
    <property type="component" value="Unassembled WGS sequence"/>
</dbReference>
<dbReference type="PANTHER" id="PTHR24148">
    <property type="entry name" value="ANKYRIN REPEAT DOMAIN-CONTAINING PROTEIN 39 HOMOLOG-RELATED"/>
    <property type="match status" value="1"/>
</dbReference>
<evidence type="ECO:0000313" key="2">
    <source>
        <dbReference type="EMBL" id="TVY89074.1"/>
    </source>
</evidence>
<comment type="caution">
    <text evidence="2">The sequence shown here is derived from an EMBL/GenBank/DDBJ whole genome shotgun (WGS) entry which is preliminary data.</text>
</comment>